<proteinExistence type="predicted"/>
<organism evidence="6 7">
    <name type="scientific">Mucuna pruriens</name>
    <name type="common">Velvet bean</name>
    <name type="synonym">Dolichos pruriens</name>
    <dbReference type="NCBI Taxonomy" id="157652"/>
    <lineage>
        <taxon>Eukaryota</taxon>
        <taxon>Viridiplantae</taxon>
        <taxon>Streptophyta</taxon>
        <taxon>Embryophyta</taxon>
        <taxon>Tracheophyta</taxon>
        <taxon>Spermatophyta</taxon>
        <taxon>Magnoliopsida</taxon>
        <taxon>eudicotyledons</taxon>
        <taxon>Gunneridae</taxon>
        <taxon>Pentapetalae</taxon>
        <taxon>rosids</taxon>
        <taxon>fabids</taxon>
        <taxon>Fabales</taxon>
        <taxon>Fabaceae</taxon>
        <taxon>Papilionoideae</taxon>
        <taxon>50 kb inversion clade</taxon>
        <taxon>NPAAA clade</taxon>
        <taxon>indigoferoid/millettioid clade</taxon>
        <taxon>Phaseoleae</taxon>
        <taxon>Mucuna</taxon>
    </lineage>
</organism>
<dbReference type="OrthoDB" id="1672286at2759"/>
<dbReference type="EMBL" id="QJKJ01001050">
    <property type="protein sequence ID" value="RDY09439.1"/>
    <property type="molecule type" value="Genomic_DNA"/>
</dbReference>
<protein>
    <submittedName>
        <fullName evidence="6">Protein FAR1-RELATED SEQUENCE 5</fullName>
    </submittedName>
</protein>
<dbReference type="PROSITE" id="PS50966">
    <property type="entry name" value="ZF_SWIM"/>
    <property type="match status" value="1"/>
</dbReference>
<reference evidence="6" key="1">
    <citation type="submission" date="2018-05" db="EMBL/GenBank/DDBJ databases">
        <title>Draft genome of Mucuna pruriens seed.</title>
        <authorList>
            <person name="Nnadi N.E."/>
            <person name="Vos R."/>
            <person name="Hasami M.H."/>
            <person name="Devisetty U.K."/>
            <person name="Aguiy J.C."/>
        </authorList>
    </citation>
    <scope>NUCLEOTIDE SEQUENCE [LARGE SCALE GENOMIC DNA]</scope>
    <source>
        <strain evidence="6">JCA_2017</strain>
    </source>
</reference>
<evidence type="ECO:0000256" key="3">
    <source>
        <dbReference type="ARBA" id="ARBA00022833"/>
    </source>
</evidence>
<dbReference type="InterPro" id="IPR006564">
    <property type="entry name" value="Znf_PMZ"/>
</dbReference>
<evidence type="ECO:0000259" key="5">
    <source>
        <dbReference type="PROSITE" id="PS50966"/>
    </source>
</evidence>
<dbReference type="PANTHER" id="PTHR47718:SF2">
    <property type="entry name" value="PROTEIN FAR1-RELATED SEQUENCE 5-LIKE"/>
    <property type="match status" value="1"/>
</dbReference>
<comment type="caution">
    <text evidence="6">The sequence shown here is derived from an EMBL/GenBank/DDBJ whole genome shotgun (WGS) entry which is preliminary data.</text>
</comment>
<dbReference type="GO" id="GO:0008270">
    <property type="term" value="F:zinc ion binding"/>
    <property type="evidence" value="ECO:0007669"/>
    <property type="project" value="UniProtKB-KW"/>
</dbReference>
<dbReference type="Pfam" id="PF04434">
    <property type="entry name" value="SWIM"/>
    <property type="match status" value="1"/>
</dbReference>
<evidence type="ECO:0000256" key="1">
    <source>
        <dbReference type="ARBA" id="ARBA00022723"/>
    </source>
</evidence>
<keyword evidence="2 4" id="KW-0863">Zinc-finger</keyword>
<name>A0A371I338_MUCPR</name>
<dbReference type="InterPro" id="IPR007527">
    <property type="entry name" value="Znf_SWIM"/>
</dbReference>
<feature type="domain" description="SWIM-type" evidence="5">
    <location>
        <begin position="66"/>
        <end position="113"/>
    </location>
</feature>
<dbReference type="Proteomes" id="UP000257109">
    <property type="component" value="Unassembled WGS sequence"/>
</dbReference>
<evidence type="ECO:0000256" key="2">
    <source>
        <dbReference type="ARBA" id="ARBA00022771"/>
    </source>
</evidence>
<evidence type="ECO:0000313" key="6">
    <source>
        <dbReference type="EMBL" id="RDY09439.1"/>
    </source>
</evidence>
<evidence type="ECO:0000256" key="4">
    <source>
        <dbReference type="PROSITE-ProRule" id="PRU00325"/>
    </source>
</evidence>
<sequence>MSMKQLDEIDVCYHAKVKSMLHEGSIHFRNAYMKLDINVIQFFKHFKRAVDEKRYNKNVSQLSFEYIITLVSEEGKWEVVFDPLQLSISCSCRKSKTFGILCCHALKVFEANDVKLVLYQYILKRWTRHVDSSIMLDVRRNEVVGDPKLASTTI</sequence>
<dbReference type="SMART" id="SM00575">
    <property type="entry name" value="ZnF_PMZ"/>
    <property type="match status" value="1"/>
</dbReference>
<dbReference type="AlphaFoldDB" id="A0A371I338"/>
<dbReference type="PANTHER" id="PTHR47718">
    <property type="entry name" value="OS01G0519700 PROTEIN"/>
    <property type="match status" value="1"/>
</dbReference>
<evidence type="ECO:0000313" key="7">
    <source>
        <dbReference type="Proteomes" id="UP000257109"/>
    </source>
</evidence>
<accession>A0A371I338</accession>
<keyword evidence="7" id="KW-1185">Reference proteome</keyword>
<keyword evidence="1" id="KW-0479">Metal-binding</keyword>
<gene>
    <name evidence="6" type="primary">FRS5</name>
    <name evidence="6" type="ORF">CR513_06188</name>
</gene>
<keyword evidence="3" id="KW-0862">Zinc</keyword>
<feature type="non-terminal residue" evidence="6">
    <location>
        <position position="1"/>
    </location>
</feature>